<gene>
    <name evidence="5" type="ORF">BXP70_18140</name>
</gene>
<dbReference type="NCBIfam" id="TIGR01256">
    <property type="entry name" value="modA"/>
    <property type="match status" value="1"/>
</dbReference>
<dbReference type="AlphaFoldDB" id="A0A243WAG9"/>
<dbReference type="CDD" id="cd13539">
    <property type="entry name" value="PBP2_AvModA"/>
    <property type="match status" value="1"/>
</dbReference>
<dbReference type="PANTHER" id="PTHR30632">
    <property type="entry name" value="MOLYBDATE-BINDING PERIPLASMIC PROTEIN"/>
    <property type="match status" value="1"/>
</dbReference>
<comment type="similarity">
    <text evidence="1">Belongs to the bacterial solute-binding protein ModA family.</text>
</comment>
<feature type="binding site" evidence="4">
    <location>
        <position position="59"/>
    </location>
    <ligand>
        <name>molybdate</name>
        <dbReference type="ChEBI" id="CHEBI:36264"/>
    </ligand>
</feature>
<comment type="caution">
    <text evidence="5">The sequence shown here is derived from an EMBL/GenBank/DDBJ whole genome shotgun (WGS) entry which is preliminary data.</text>
</comment>
<dbReference type="PIRSF" id="PIRSF004846">
    <property type="entry name" value="ModA"/>
    <property type="match status" value="1"/>
</dbReference>
<evidence type="ECO:0000256" key="3">
    <source>
        <dbReference type="ARBA" id="ARBA00022729"/>
    </source>
</evidence>
<accession>A0A243WAG9</accession>
<dbReference type="Pfam" id="PF13531">
    <property type="entry name" value="SBP_bac_11"/>
    <property type="match status" value="1"/>
</dbReference>
<dbReference type="EMBL" id="MTSE01000010">
    <property type="protein sequence ID" value="OUJ72557.1"/>
    <property type="molecule type" value="Genomic_DNA"/>
</dbReference>
<keyword evidence="6" id="KW-1185">Reference proteome</keyword>
<dbReference type="Gene3D" id="3.40.190.10">
    <property type="entry name" value="Periplasmic binding protein-like II"/>
    <property type="match status" value="2"/>
</dbReference>
<feature type="binding site" evidence="4">
    <location>
        <position position="166"/>
    </location>
    <ligand>
        <name>molybdate</name>
        <dbReference type="ChEBI" id="CHEBI:36264"/>
    </ligand>
</feature>
<evidence type="ECO:0000313" key="6">
    <source>
        <dbReference type="Proteomes" id="UP000194873"/>
    </source>
</evidence>
<dbReference type="GO" id="GO:0015689">
    <property type="term" value="P:molybdate ion transport"/>
    <property type="evidence" value="ECO:0007669"/>
    <property type="project" value="InterPro"/>
</dbReference>
<evidence type="ECO:0000313" key="5">
    <source>
        <dbReference type="EMBL" id="OUJ72557.1"/>
    </source>
</evidence>
<dbReference type="SUPFAM" id="SSF53850">
    <property type="entry name" value="Periplasmic binding protein-like II"/>
    <property type="match status" value="1"/>
</dbReference>
<dbReference type="InterPro" id="IPR050682">
    <property type="entry name" value="ModA/WtpA"/>
</dbReference>
<reference evidence="5 6" key="1">
    <citation type="submission" date="2017-01" db="EMBL/GenBank/DDBJ databases">
        <title>A new Hymenobacter.</title>
        <authorList>
            <person name="Liang Y."/>
            <person name="Feng F."/>
        </authorList>
    </citation>
    <scope>NUCLEOTIDE SEQUENCE [LARGE SCALE GENOMIC DNA]</scope>
    <source>
        <strain evidence="5">MIMBbqt21</strain>
    </source>
</reference>
<keyword evidence="4" id="KW-0500">Molybdenum</keyword>
<dbReference type="PANTHER" id="PTHR30632:SF14">
    <property type="entry name" value="TUNGSTATE_MOLYBDATE_CHROMATE-BINDING PROTEIN MODA"/>
    <property type="match status" value="1"/>
</dbReference>
<name>A0A243WAG9_9BACT</name>
<protein>
    <submittedName>
        <fullName evidence="5">Molybdate ABC transporter substrate-binding protein</fullName>
    </submittedName>
</protein>
<evidence type="ECO:0000256" key="1">
    <source>
        <dbReference type="ARBA" id="ARBA00009175"/>
    </source>
</evidence>
<proteinExistence type="inferred from homology"/>
<dbReference type="InterPro" id="IPR005950">
    <property type="entry name" value="ModA"/>
</dbReference>
<sequence length="251" mass="27272">MLFTACSSQEHSPAAESSAQTTTLRVAAAADLRYAMDSLVAVFAAQHPSVRVDVTYGSSGKFYEQIRHGAPFELFFSADSDYPRQLQAQGFAAAAPVLYAQGQLVLWSKTLDPALRGEQTLLDARVRKIAIANPTHAPYGKKAVEILRHYQLYDRVQPRLVFGENIAQAANYAATGAADVGILALALALSPALKAQGRYYLIPQQAYAPLEQRFVVLKSGAQHPAITQFVDFVASAPARSVLRTYGFTLPR</sequence>
<dbReference type="Proteomes" id="UP000194873">
    <property type="component" value="Unassembled WGS sequence"/>
</dbReference>
<evidence type="ECO:0000256" key="4">
    <source>
        <dbReference type="PIRSR" id="PIRSR004846-1"/>
    </source>
</evidence>
<keyword evidence="3" id="KW-0732">Signal</keyword>
<evidence type="ECO:0000256" key="2">
    <source>
        <dbReference type="ARBA" id="ARBA00022723"/>
    </source>
</evidence>
<dbReference type="GO" id="GO:0030973">
    <property type="term" value="F:molybdate ion binding"/>
    <property type="evidence" value="ECO:0007669"/>
    <property type="project" value="InterPro"/>
</dbReference>
<keyword evidence="2 4" id="KW-0479">Metal-binding</keyword>
<dbReference type="InterPro" id="IPR044084">
    <property type="entry name" value="AvModA-like_subst-bd"/>
</dbReference>
<organism evidence="5 6">
    <name type="scientific">Hymenobacter crusticola</name>
    <dbReference type="NCBI Taxonomy" id="1770526"/>
    <lineage>
        <taxon>Bacteria</taxon>
        <taxon>Pseudomonadati</taxon>
        <taxon>Bacteroidota</taxon>
        <taxon>Cytophagia</taxon>
        <taxon>Cytophagales</taxon>
        <taxon>Hymenobacteraceae</taxon>
        <taxon>Hymenobacter</taxon>
    </lineage>
</organism>
<dbReference type="GO" id="GO:0046872">
    <property type="term" value="F:metal ion binding"/>
    <property type="evidence" value="ECO:0007669"/>
    <property type="project" value="UniProtKB-KW"/>
</dbReference>